<feature type="region of interest" description="Disordered" evidence="2">
    <location>
        <begin position="1013"/>
        <end position="1052"/>
    </location>
</feature>
<proteinExistence type="predicted"/>
<protein>
    <recommendedName>
        <fullName evidence="3">BTB domain-containing protein</fullName>
    </recommendedName>
</protein>
<dbReference type="Pfam" id="PF00651">
    <property type="entry name" value="BTB"/>
    <property type="match status" value="1"/>
</dbReference>
<evidence type="ECO:0000259" key="3">
    <source>
        <dbReference type="PROSITE" id="PS50097"/>
    </source>
</evidence>
<dbReference type="InterPro" id="IPR043225">
    <property type="entry name" value="BACK_BTBD8"/>
</dbReference>
<feature type="region of interest" description="Disordered" evidence="2">
    <location>
        <begin position="483"/>
        <end position="507"/>
    </location>
</feature>
<keyword evidence="5" id="KW-1185">Reference proteome</keyword>
<feature type="coiled-coil region" evidence="1">
    <location>
        <begin position="616"/>
        <end position="643"/>
    </location>
</feature>
<feature type="region of interest" description="Disordered" evidence="2">
    <location>
        <begin position="278"/>
        <end position="327"/>
    </location>
</feature>
<feature type="region of interest" description="Disordered" evidence="2">
    <location>
        <begin position="838"/>
        <end position="864"/>
    </location>
</feature>
<dbReference type="CDD" id="cd18490">
    <property type="entry name" value="BACK_BTBD8"/>
    <property type="match status" value="1"/>
</dbReference>
<feature type="compositionally biased region" description="Polar residues" evidence="2">
    <location>
        <begin position="1827"/>
        <end position="1843"/>
    </location>
</feature>
<feature type="region of interest" description="Disordered" evidence="2">
    <location>
        <begin position="209"/>
        <end position="237"/>
    </location>
</feature>
<dbReference type="InterPro" id="IPR011333">
    <property type="entry name" value="SKP1/BTB/POZ_sf"/>
</dbReference>
<feature type="compositionally biased region" description="Low complexity" evidence="2">
    <location>
        <begin position="1770"/>
        <end position="1783"/>
    </location>
</feature>
<dbReference type="Pfam" id="PF26017">
    <property type="entry name" value="BACK_BTBD8"/>
    <property type="match status" value="1"/>
</dbReference>
<accession>A0A9P0A4L8</accession>
<feature type="compositionally biased region" description="Low complexity" evidence="2">
    <location>
        <begin position="1708"/>
        <end position="1717"/>
    </location>
</feature>
<feature type="compositionally biased region" description="Polar residues" evidence="2">
    <location>
        <begin position="580"/>
        <end position="596"/>
    </location>
</feature>
<dbReference type="PANTHER" id="PTHR22427">
    <property type="entry name" value="GH15728P"/>
    <property type="match status" value="1"/>
</dbReference>
<feature type="compositionally biased region" description="Polar residues" evidence="2">
    <location>
        <begin position="1919"/>
        <end position="1939"/>
    </location>
</feature>
<feature type="compositionally biased region" description="Polar residues" evidence="2">
    <location>
        <begin position="1238"/>
        <end position="1251"/>
    </location>
</feature>
<gene>
    <name evidence="4" type="ORF">BEMITA_LOCUS2566</name>
</gene>
<evidence type="ECO:0000256" key="1">
    <source>
        <dbReference type="SAM" id="Coils"/>
    </source>
</evidence>
<feature type="compositionally biased region" description="Polar residues" evidence="2">
    <location>
        <begin position="289"/>
        <end position="319"/>
    </location>
</feature>
<sequence length="1972" mass="217957">MAAGVSLLRRQNAEQEYKALTLKLESQLYWDILKIYSESVFCDVEIQFESSSIKTHSSFLSLYAPQFFAELQKLQQTQNPIFLNKAKDHIETFIRSLYQPPKSCLKEKEQKLIKCLPFLLKANGDESRDLYLTPDSTNEPESDHDDSHSHLVPSYFSTNQLYYALITLDESFINDSGVEQLEKELSEQDQLSQSLLSLKESTIRKTVPEIKSSKENSLSKRSGSKARRLSSRINDEMSESEKVCKKDCCYGEVMSKSVIKEASQSTLNSETSGIGSSELAGLSYDPDSDASSSVNGLQPSENNTSQKNPVYHQTSTSHFINAPNGGGNQTYSSTDFTTFVIDTSGKNCRDNEAAAINNHNPKINHDAAKNLGDDLCDTSESSTKAAKSEWNDKVLSNDRNRMSVSVCVASNGVVSNSKKSNVSNSALVESCSVYDWVDSRSWDVVNDDERDIKSREQKTQLLKSFSDEISSKINKLELKPKSASARNGSCLPSKTNTSSSNNCDAQQPTSSTLVSIYEDSLEASQKCSPEDNIQKTSAPKNNFFIDASSLLDDNELDQPSYSSFLPNQTEYRHTDHFDQNKSNNPSSEAQLNSSQSKEPETSAKVSEPQTEMPRLIRQKTFELESSEEKLAILRKEYEKQLGDKVFNKSRTMSESQNGINESSKSEFPAACFKNEVPSLNSPDSLNNDDQPEENFHRKEFVEDSLNVRANKAVAKSCSDEPSATSTPQSSPKSMWSKEVVGCDGENDSFVSPKSDKSKVISHESIPIVSGGIEVKDMSNPISLGHSSNASPSMSRKIESSPILSSGAVSMEAEPKVRKKRINPLNSESWIIDLSDVSKSSNTSRFDDSEDASTPPRSAKSSSSGSSFFIDLNELSKDQDSSQSPKPVSQLKLLKNSRKEFQKVLNVEKTKVDQNLQTRSCGFFVNLNDEPLTVPQSCAKSNDNLFTMFIDLNDTPRSNSLEQPGRAAIVRKRLQSHAEKFSLKQNAKSDARNQNFEHPEVAKGKYLFSDFAVASSRNPSQPQSDHSDHSGFTKNPTPRVSSAPTRHKRTHSISIDKIQQQISRIPDVDKFTAAQKSACSGPASLNTSYGKGMTASWHGANNSGENSKVIPKLATVDDLQDMKVEKPEESLSASNHTDVSNNSTSISEIVNSKHTFILEDEDAKNRQLTYDLDTSATSHDNASDLSKDDISSSDISKTETNVRSNPGVGKVSVSKKASSQLQLDDSFVKLSDMDKEPLKTQSNKKGGSNRMSRSIPEVSWIESKLQSKSATSRSLNRLFPQLSASINSRTSDYSDTDLSTISSMHSSLEPSVIESTEDSEQETKNCSQLGEDLLRMFLDEISPDVIVEVGGRRIKAHKCILSSRCQYFAAILSGGWVQSAGDVISLQGFSYNVVHFALCHIYSGASNIPDSISIVELATLADMLCLEGLKEVISYTLKLKYCHFFHKPCSICTVGVLECLTLAAAYGLDDLYRKCLRWINKHFTKLWITKPFASLPRELIDKCYKQLVAHITVDSILDQFLNCKCFNDSIPSSRWAEVLHELAKRLNDACIKYTAQHFSIVISTHKFAVLLKDTSVDRAYIQTNILRAADLLSPDESCKSYGAINKLISLHRSLDGTPDIHFVEFLNEIHSKVEEVLVKLARRAVKTISWNLMDGELRSKIQKLACLVLVPGTEKSRIRPIHNRHETSNSRTIELHKVKLVINGESDESSSNKAVSSSTTRPKTWPSQNFAQVKSRYLEQRPARNNASKANIAPEKKPTPLLQRRPVKIQSNKISSSESSRTNSPAAPRPANGRALNVRSSHCTPLSRRKDIPAAEPVELSKPKPLSNRKSSLTQSKTPCANVASTRTQNMRIAARNAAKKNGVVAKPSTEKEATQSPAVNRRTIQRPVNAGNAENKSPLKQRVKPQNKDKAAASGLTVRRSNFANSDNKVQKSAGTVKATSEKTNTKSHKSDLLHSSSRSGTFCKDNPGGAN</sequence>
<feature type="compositionally biased region" description="Low complexity" evidence="2">
    <location>
        <begin position="1206"/>
        <end position="1218"/>
    </location>
</feature>
<feature type="region of interest" description="Disordered" evidence="2">
    <location>
        <begin position="1124"/>
        <end position="1145"/>
    </location>
</feature>
<feature type="compositionally biased region" description="Polar residues" evidence="2">
    <location>
        <begin position="484"/>
        <end position="507"/>
    </location>
</feature>
<feature type="compositionally biased region" description="Polar residues" evidence="2">
    <location>
        <begin position="1718"/>
        <end position="1731"/>
    </location>
</feature>
<feature type="compositionally biased region" description="Basic and acidic residues" evidence="2">
    <location>
        <begin position="209"/>
        <end position="218"/>
    </location>
</feature>
<feature type="compositionally biased region" description="Polar residues" evidence="2">
    <location>
        <begin position="719"/>
        <end position="733"/>
    </location>
</feature>
<feature type="region of interest" description="Disordered" evidence="2">
    <location>
        <begin position="575"/>
        <end position="614"/>
    </location>
</feature>
<feature type="domain" description="BTB" evidence="3">
    <location>
        <begin position="1342"/>
        <end position="1409"/>
    </location>
</feature>
<feature type="compositionally biased region" description="Polar residues" evidence="2">
    <location>
        <begin position="1130"/>
        <end position="1145"/>
    </location>
</feature>
<dbReference type="InterPro" id="IPR000210">
    <property type="entry name" value="BTB/POZ_dom"/>
</dbReference>
<organism evidence="4 5">
    <name type="scientific">Bemisia tabaci</name>
    <name type="common">Sweetpotato whitefly</name>
    <name type="synonym">Aleurodes tabaci</name>
    <dbReference type="NCBI Taxonomy" id="7038"/>
    <lineage>
        <taxon>Eukaryota</taxon>
        <taxon>Metazoa</taxon>
        <taxon>Ecdysozoa</taxon>
        <taxon>Arthropoda</taxon>
        <taxon>Hexapoda</taxon>
        <taxon>Insecta</taxon>
        <taxon>Pterygota</taxon>
        <taxon>Neoptera</taxon>
        <taxon>Paraneoptera</taxon>
        <taxon>Hemiptera</taxon>
        <taxon>Sternorrhyncha</taxon>
        <taxon>Aleyrodoidea</taxon>
        <taxon>Aleyrodidae</taxon>
        <taxon>Aleyrodinae</taxon>
        <taxon>Bemisia</taxon>
    </lineage>
</organism>
<dbReference type="KEGG" id="btab:109037709"/>
<feature type="region of interest" description="Disordered" evidence="2">
    <location>
        <begin position="1174"/>
        <end position="1254"/>
    </location>
</feature>
<evidence type="ECO:0000256" key="2">
    <source>
        <dbReference type="SAM" id="MobiDB-lite"/>
    </source>
</evidence>
<dbReference type="CDD" id="cd18286">
    <property type="entry name" value="BTB2_POZ_BTBD8"/>
    <property type="match status" value="1"/>
</dbReference>
<dbReference type="EMBL" id="OU963871">
    <property type="protein sequence ID" value="CAH0383089.1"/>
    <property type="molecule type" value="Genomic_DNA"/>
</dbReference>
<dbReference type="PROSITE" id="PS50097">
    <property type="entry name" value="BTB"/>
    <property type="match status" value="2"/>
</dbReference>
<feature type="region of interest" description="Disordered" evidence="2">
    <location>
        <begin position="130"/>
        <end position="150"/>
    </location>
</feature>
<keyword evidence="1" id="KW-0175">Coiled coil</keyword>
<feature type="compositionally biased region" description="Basic and acidic residues" evidence="2">
    <location>
        <begin position="1180"/>
        <end position="1189"/>
    </location>
</feature>
<evidence type="ECO:0000313" key="5">
    <source>
        <dbReference type="Proteomes" id="UP001152759"/>
    </source>
</evidence>
<feature type="region of interest" description="Disordered" evidence="2">
    <location>
        <begin position="1703"/>
        <end position="1843"/>
    </location>
</feature>
<feature type="compositionally biased region" description="Polar residues" evidence="2">
    <location>
        <begin position="779"/>
        <end position="793"/>
    </location>
</feature>
<feature type="region of interest" description="Disordered" evidence="2">
    <location>
        <begin position="1857"/>
        <end position="1972"/>
    </location>
</feature>
<feature type="region of interest" description="Disordered" evidence="2">
    <location>
        <begin position="779"/>
        <end position="819"/>
    </location>
</feature>
<dbReference type="Proteomes" id="UP001152759">
    <property type="component" value="Chromosome 10"/>
</dbReference>
<reference evidence="4" key="1">
    <citation type="submission" date="2021-12" db="EMBL/GenBank/DDBJ databases">
        <authorList>
            <person name="King R."/>
        </authorList>
    </citation>
    <scope>NUCLEOTIDE SEQUENCE</scope>
</reference>
<feature type="region of interest" description="Disordered" evidence="2">
    <location>
        <begin position="712"/>
        <end position="735"/>
    </location>
</feature>
<feature type="compositionally biased region" description="Basic and acidic residues" evidence="2">
    <location>
        <begin position="1940"/>
        <end position="1953"/>
    </location>
</feature>
<feature type="domain" description="BTB" evidence="3">
    <location>
        <begin position="42"/>
        <end position="98"/>
    </location>
</feature>
<dbReference type="PANTHER" id="PTHR22427:SF7">
    <property type="entry name" value="GH15728P"/>
    <property type="match status" value="1"/>
</dbReference>
<dbReference type="SMART" id="SM00225">
    <property type="entry name" value="BTB"/>
    <property type="match status" value="2"/>
</dbReference>
<feature type="compositionally biased region" description="Polar residues" evidence="2">
    <location>
        <begin position="1031"/>
        <end position="1043"/>
    </location>
</feature>
<evidence type="ECO:0000313" key="4">
    <source>
        <dbReference type="EMBL" id="CAH0383089.1"/>
    </source>
</evidence>
<dbReference type="SUPFAM" id="SSF54695">
    <property type="entry name" value="POZ domain"/>
    <property type="match status" value="1"/>
</dbReference>
<dbReference type="Gene3D" id="3.30.710.10">
    <property type="entry name" value="Potassium Channel Kv1.1, Chain A"/>
    <property type="match status" value="1"/>
</dbReference>
<name>A0A9P0A4L8_BEMTA</name>
<feature type="compositionally biased region" description="Polar residues" evidence="2">
    <location>
        <begin position="1014"/>
        <end position="1023"/>
    </location>
</feature>